<evidence type="ECO:0000256" key="1">
    <source>
        <dbReference type="SAM" id="Phobius"/>
    </source>
</evidence>
<dbReference type="Proteomes" id="UP001232493">
    <property type="component" value="Chromosome"/>
</dbReference>
<name>A0ABY8PNR3_9BACT</name>
<dbReference type="RefSeq" id="WP_280997761.1">
    <property type="nucleotide sequence ID" value="NZ_CP069362.1"/>
</dbReference>
<proteinExistence type="predicted"/>
<sequence length="140" mass="16122">MPFLFLFSIFIVSILISWIIAKVFNSPIKKILEKIINDPISDAWRKYLIFAIYITGISSGVRIWEIERYFGVSEVAREGGEIIQKAISLTPERWTLEILRTIIEALQGISVMLLIFFIFALIAFVIMKAIESKHSEKKNV</sequence>
<feature type="transmembrane region" description="Helical" evidence="1">
    <location>
        <begin position="6"/>
        <end position="25"/>
    </location>
</feature>
<keyword evidence="1" id="KW-0812">Transmembrane</keyword>
<feature type="transmembrane region" description="Helical" evidence="1">
    <location>
        <begin position="46"/>
        <end position="64"/>
    </location>
</feature>
<accession>A0ABY8PNR3</accession>
<protein>
    <submittedName>
        <fullName evidence="2">Uncharacterized protein</fullName>
    </submittedName>
</protein>
<evidence type="ECO:0000313" key="3">
    <source>
        <dbReference type="Proteomes" id="UP001232493"/>
    </source>
</evidence>
<keyword evidence="1" id="KW-1133">Transmembrane helix</keyword>
<organism evidence="2 3">
    <name type="scientific">Marinitoga aeolica</name>
    <dbReference type="NCBI Taxonomy" id="2809031"/>
    <lineage>
        <taxon>Bacteria</taxon>
        <taxon>Thermotogati</taxon>
        <taxon>Thermotogota</taxon>
        <taxon>Thermotogae</taxon>
        <taxon>Petrotogales</taxon>
        <taxon>Petrotogaceae</taxon>
        <taxon>Marinitoga</taxon>
    </lineage>
</organism>
<feature type="transmembrane region" description="Helical" evidence="1">
    <location>
        <begin position="109"/>
        <end position="130"/>
    </location>
</feature>
<keyword evidence="1" id="KW-0472">Membrane</keyword>
<evidence type="ECO:0000313" key="2">
    <source>
        <dbReference type="EMBL" id="WGS64255.1"/>
    </source>
</evidence>
<gene>
    <name evidence="2" type="ORF">JRV97_07685</name>
</gene>
<dbReference type="EMBL" id="CP069362">
    <property type="protein sequence ID" value="WGS64255.1"/>
    <property type="molecule type" value="Genomic_DNA"/>
</dbReference>
<reference evidence="2 3" key="1">
    <citation type="submission" date="2021-02" db="EMBL/GenBank/DDBJ databases">
        <title>Characterization of Marinitoga sp. nov. str. BP5-C20A.</title>
        <authorList>
            <person name="Erauso G."/>
            <person name="Postec A."/>
        </authorList>
    </citation>
    <scope>NUCLEOTIDE SEQUENCE [LARGE SCALE GENOMIC DNA]</scope>
    <source>
        <strain evidence="2 3">BP5-C20A</strain>
    </source>
</reference>
<keyword evidence="3" id="KW-1185">Reference proteome</keyword>